<dbReference type="EnsemblMetazoa" id="SSS_2002s_mrna">
    <property type="protein sequence ID" value="KAF7490462.1"/>
    <property type="gene ID" value="SSS_2002"/>
</dbReference>
<dbReference type="OMA" id="TIRMEPI"/>
<sequence length="503" mass="59881">MEIFKNQTRLEHQTNHRERFIIIDEKDGLFFRNYFDSNLHCCHHKSLIYHSNHYEIDNNIMKHQNLSQIDCKNESIVSRKNPKSNQTNFESNQIDRLIKSRKIWPCGITTRAAMRQTNLRIKEGKNLIEDQKSKILCEKSSGEEEKSSKISETTLIEKSFKQSTESIGSKRIQSISTKQFVELYQTKDWNQFGTDSKQNLKQKNRKNYHSRQQFCLKQISMNTIRMEPIKILVFGSVKERNDLNFLLESRDSFLIEIVPSSFIDRNDLHSIFRIKFEISEYQSILLELFFIKWPDSFVSKSELYQETFNDYFKMTNLAMAFYDRYDLESIEYVQSWLKAFHSFHSRSIPNASSVLLGLDDRRPRSFWLKRINSKGIAYDHVISSLLNRFNKDMDHLMIEYRFFKRKPSLKPLWSLLYQIALTKQFTSNPFTSSSMADDNISMLSKTNVKENYYLIETSPSISNHHHHHHSHHHRFDSFGKTLARFLTELKQKLLLKIKTTRWL</sequence>
<evidence type="ECO:0000313" key="2">
    <source>
        <dbReference type="EnsemblMetazoa" id="KAF7490462.1"/>
    </source>
</evidence>
<keyword evidence="3" id="KW-1185">Reference proteome</keyword>
<evidence type="ECO:0000313" key="1">
    <source>
        <dbReference type="EMBL" id="KAF7490462.1"/>
    </source>
</evidence>
<evidence type="ECO:0000313" key="3">
    <source>
        <dbReference type="Proteomes" id="UP000070412"/>
    </source>
</evidence>
<dbReference type="EMBL" id="WVUK01000062">
    <property type="protein sequence ID" value="KAF7490462.1"/>
    <property type="molecule type" value="Genomic_DNA"/>
</dbReference>
<protein>
    <submittedName>
        <fullName evidence="1 2">Uncharacterized protein</fullName>
    </submittedName>
</protein>
<dbReference type="Proteomes" id="UP000070412">
    <property type="component" value="Unassembled WGS sequence"/>
</dbReference>
<gene>
    <name evidence="1" type="ORF">SSS_2002</name>
</gene>
<name>A0A834R7C7_SARSC</name>
<organism evidence="1">
    <name type="scientific">Sarcoptes scabiei</name>
    <name type="common">Itch mite</name>
    <name type="synonym">Acarus scabiei</name>
    <dbReference type="NCBI Taxonomy" id="52283"/>
    <lineage>
        <taxon>Eukaryota</taxon>
        <taxon>Metazoa</taxon>
        <taxon>Ecdysozoa</taxon>
        <taxon>Arthropoda</taxon>
        <taxon>Chelicerata</taxon>
        <taxon>Arachnida</taxon>
        <taxon>Acari</taxon>
        <taxon>Acariformes</taxon>
        <taxon>Sarcoptiformes</taxon>
        <taxon>Astigmata</taxon>
        <taxon>Psoroptidia</taxon>
        <taxon>Sarcoptoidea</taxon>
        <taxon>Sarcoptidae</taxon>
        <taxon>Sarcoptinae</taxon>
        <taxon>Sarcoptes</taxon>
    </lineage>
</organism>
<accession>A0A834R7C7</accession>
<reference evidence="3" key="1">
    <citation type="journal article" date="2020" name="PLoS Negl. Trop. Dis.">
        <title>High-quality nuclear genome for Sarcoptes scabiei-A critical resource for a neglected parasite.</title>
        <authorList>
            <person name="Korhonen P.K."/>
            <person name="Gasser R.B."/>
            <person name="Ma G."/>
            <person name="Wang T."/>
            <person name="Stroehlein A.J."/>
            <person name="Young N.D."/>
            <person name="Ang C.S."/>
            <person name="Fernando D.D."/>
            <person name="Lu H.C."/>
            <person name="Taylor S."/>
            <person name="Reynolds S.L."/>
            <person name="Mofiz E."/>
            <person name="Najaraj S.H."/>
            <person name="Gowda H."/>
            <person name="Madugundu A."/>
            <person name="Renuse S."/>
            <person name="Holt D."/>
            <person name="Pandey A."/>
            <person name="Papenfuss A.T."/>
            <person name="Fischer K."/>
        </authorList>
    </citation>
    <scope>NUCLEOTIDE SEQUENCE [LARGE SCALE GENOMIC DNA]</scope>
</reference>
<dbReference type="AlphaFoldDB" id="A0A834R7C7"/>
<proteinExistence type="predicted"/>
<reference evidence="2" key="3">
    <citation type="submission" date="2022-06" db="UniProtKB">
        <authorList>
            <consortium name="EnsemblMetazoa"/>
        </authorList>
    </citation>
    <scope>IDENTIFICATION</scope>
</reference>
<dbReference type="OrthoDB" id="10436447at2759"/>
<reference evidence="1" key="2">
    <citation type="submission" date="2020-01" db="EMBL/GenBank/DDBJ databases">
        <authorList>
            <person name="Korhonen P.K.K."/>
            <person name="Guangxu M.G."/>
            <person name="Wang T.W."/>
            <person name="Stroehlein A.J.S."/>
            <person name="Young N.D."/>
            <person name="Ang C.-S.A."/>
            <person name="Fernando D.W.F."/>
            <person name="Lu H.L."/>
            <person name="Taylor S.T."/>
            <person name="Ehtesham M.E.M."/>
            <person name="Najaraj S.H.N."/>
            <person name="Harsha G.H.G."/>
            <person name="Madugundu A.M."/>
            <person name="Renuse S.R."/>
            <person name="Holt D.H."/>
            <person name="Pandey A.P."/>
            <person name="Papenfuss A.P."/>
            <person name="Gasser R.B.G."/>
            <person name="Fischer K.F."/>
        </authorList>
    </citation>
    <scope>NUCLEOTIDE SEQUENCE</scope>
    <source>
        <strain evidence="1">SSS_KF_BRIS2020</strain>
    </source>
</reference>